<dbReference type="EMBL" id="KZ293459">
    <property type="protein sequence ID" value="PBK63404.1"/>
    <property type="molecule type" value="Genomic_DNA"/>
</dbReference>
<protein>
    <recommendedName>
        <fullName evidence="1">Glycosyl transferase CAP10 domain-containing protein</fullName>
    </recommendedName>
</protein>
<dbReference type="InterPro" id="IPR006598">
    <property type="entry name" value="CAP10"/>
</dbReference>
<dbReference type="InterPro" id="IPR051091">
    <property type="entry name" value="O-Glucosyltr/Glycosyltrsf_90"/>
</dbReference>
<accession>A0A2H3B3E4</accession>
<gene>
    <name evidence="2" type="ORF">ARMSODRAFT_980049</name>
</gene>
<name>A0A2H3B3E4_9AGAR</name>
<dbReference type="PANTHER" id="PTHR12203">
    <property type="entry name" value="KDEL LYS-ASP-GLU-LEU CONTAINING - RELATED"/>
    <property type="match status" value="1"/>
</dbReference>
<reference evidence="3" key="1">
    <citation type="journal article" date="2017" name="Nat. Ecol. Evol.">
        <title>Genome expansion and lineage-specific genetic innovations in the forest pathogenic fungi Armillaria.</title>
        <authorList>
            <person name="Sipos G."/>
            <person name="Prasanna A.N."/>
            <person name="Walter M.C."/>
            <person name="O'Connor E."/>
            <person name="Balint B."/>
            <person name="Krizsan K."/>
            <person name="Kiss B."/>
            <person name="Hess J."/>
            <person name="Varga T."/>
            <person name="Slot J."/>
            <person name="Riley R."/>
            <person name="Boka B."/>
            <person name="Rigling D."/>
            <person name="Barry K."/>
            <person name="Lee J."/>
            <person name="Mihaltcheva S."/>
            <person name="LaButti K."/>
            <person name="Lipzen A."/>
            <person name="Waldron R."/>
            <person name="Moloney N.M."/>
            <person name="Sperisen C."/>
            <person name="Kredics L."/>
            <person name="Vagvoelgyi C."/>
            <person name="Patrignani A."/>
            <person name="Fitzpatrick D."/>
            <person name="Nagy I."/>
            <person name="Doyle S."/>
            <person name="Anderson J.B."/>
            <person name="Grigoriev I.V."/>
            <person name="Gueldener U."/>
            <person name="Muensterkoetter M."/>
            <person name="Nagy L.G."/>
        </authorList>
    </citation>
    <scope>NUCLEOTIDE SEQUENCE [LARGE SCALE GENOMIC DNA]</scope>
    <source>
        <strain evidence="3">28-4</strain>
    </source>
</reference>
<sequence length="1337" mass="154662">MAFKAFTEPVTIEHVKPVYHSWGDLGGLRNSQYERAGKKITDNLPMHEFLSNGLLEVNPELPHPIYQLIEFAEKKWKAKLQRASKNLDEAVAEYKHRYKRAPPRGFDIWWEYVKKHAVQLPDEYDQIYRDLEPYWGVNPVDLARIVSEWEGHEDSFTLGKEEGHRVGLVNYTIRDPGSHGHVLSGAQMLGGLLEDVNEFLPPFHAVFHPHDNPEHVTDWELRDKMFEHARAGTYIDVDHPVVPIKDHGWISGCTPTSPAWKDPIDFTFNVPWSPPPPNAPKTFVFDHRKAMDPCLHPHLLREHGQFLPWGKGPVPSRRMVPSFAYSQTLLHHDITIAHRASWLGELSDEEAIPWEKKTDDRLHWRGRTTGVPLVQHMEWRFSHRIRMMDWVEKGMDGNVTILSPPRSSEERVGKGESVRKARYGPAMLDVAFSDDPRQCDLDVCEELKKKYEFTRRQSQKEQSRYKYIFDVDGNAWSGRFKWLLSSHALIFKSTIYPEWFTDRLMPWVHYIPIQVDYSDLWDALVFFRGDLKGDNNHEDLARKIAFAGRDWSRTFWRKEDMTAYNYRNDTRQEGGDVRTAWNELASLVTTADTVPMRSLELAPLGSNEASGLPSSPFNIDKSGPLILCIEGTDMNVMRDVIYVGRMCASIALDSHAQSKMAILVIVAYIFMHSPKLLSGHDSQAYLSSRTPGACKPSSTFPDEIQSVALVDALRGRIKIRPPHCSEDQSKSGRRVAGFIFIIACGLWTTDILSNLAFSRPTTVKYVKPVYYHSWGNLEVLGNSQYERAGNKVAGNLPMHEFLSNGLLEVNSELPHPIYQLIEFSERKWKAKLQRASKTLDEAVDEYERRWEYVEKNNVQLPDEYDQIYRDLEPYWGVNPVDLARIVSEWEGHEDSFTLGKEEGHRVGLVNYAIRDPSTHGHVLSGAQMLGELLEDVDEFLPPFHAVFHPHDNPEHVTDWELREKMIEHARAGTSKAVTDIDVDKPVVPIKYDGWISGCAPTSPAWKDPIDFTFNVPWPPPPPNAPRTFVFNHRKAMDPCLHPHLLREHGQFLPWGKGPFPSRHMVPSFAYSQTLLHHDITIAHRASWLGELSDEEAIPWEKKTDDRLHWRGRTTGVPLVQHMEWRFSHRIRMMDWVEKGMDGNVTILSPPRSSEERVGKGESVQKARYGSAMLDMAFSDDPGQCDPDVCEELKKKYEFTRWRSQKEQARYKYIFDIDGNAWSGRFKWLLSSHALIFKSTIYPEWFTDRLMPWVHYIPIQVDYSDLWDALVFFRGDLKGDNNHEDLARKIAFAGRDWSRTFWRKEDMTAYNYRVFLEYARIMSTDRTAMTYFHRKKAG</sequence>
<proteinExistence type="predicted"/>
<evidence type="ECO:0000313" key="2">
    <source>
        <dbReference type="EMBL" id="PBK63404.1"/>
    </source>
</evidence>
<evidence type="ECO:0000313" key="3">
    <source>
        <dbReference type="Proteomes" id="UP000218334"/>
    </source>
</evidence>
<dbReference type="SMART" id="SM00672">
    <property type="entry name" value="CAP10"/>
    <property type="match status" value="1"/>
</dbReference>
<organism evidence="2 3">
    <name type="scientific">Armillaria solidipes</name>
    <dbReference type="NCBI Taxonomy" id="1076256"/>
    <lineage>
        <taxon>Eukaryota</taxon>
        <taxon>Fungi</taxon>
        <taxon>Dikarya</taxon>
        <taxon>Basidiomycota</taxon>
        <taxon>Agaricomycotina</taxon>
        <taxon>Agaricomycetes</taxon>
        <taxon>Agaricomycetidae</taxon>
        <taxon>Agaricales</taxon>
        <taxon>Marasmiineae</taxon>
        <taxon>Physalacriaceae</taxon>
        <taxon>Armillaria</taxon>
    </lineage>
</organism>
<evidence type="ECO:0000259" key="1">
    <source>
        <dbReference type="SMART" id="SM00672"/>
    </source>
</evidence>
<keyword evidence="3" id="KW-1185">Reference proteome</keyword>
<dbReference type="Proteomes" id="UP000218334">
    <property type="component" value="Unassembled WGS sequence"/>
</dbReference>
<dbReference type="Pfam" id="PF05686">
    <property type="entry name" value="Glyco_transf_90"/>
    <property type="match status" value="2"/>
</dbReference>
<dbReference type="PANTHER" id="PTHR12203:SF118">
    <property type="entry name" value="BETA-1,2-XYLOSYLTRANSFERASE 1"/>
    <property type="match status" value="1"/>
</dbReference>
<feature type="domain" description="Glycosyl transferase CAP10" evidence="1">
    <location>
        <begin position="1044"/>
        <end position="1324"/>
    </location>
</feature>